<protein>
    <submittedName>
        <fullName evidence="2">RNA polymerase ECF-type sigma factor</fullName>
    </submittedName>
</protein>
<feature type="region of interest" description="Disordered" evidence="1">
    <location>
        <begin position="1"/>
        <end position="181"/>
    </location>
</feature>
<reference evidence="2" key="1">
    <citation type="submission" date="2020-02" db="EMBL/GenBank/DDBJ databases">
        <authorList>
            <person name="Meier V. D."/>
        </authorList>
    </citation>
    <scope>NUCLEOTIDE SEQUENCE</scope>
    <source>
        <strain evidence="2">AVDCRST_MAG22</strain>
    </source>
</reference>
<dbReference type="EMBL" id="CADCUV010000046">
    <property type="protein sequence ID" value="CAA9398853.1"/>
    <property type="molecule type" value="Genomic_DNA"/>
</dbReference>
<evidence type="ECO:0000313" key="2">
    <source>
        <dbReference type="EMBL" id="CAA9398853.1"/>
    </source>
</evidence>
<organism evidence="2">
    <name type="scientific">uncultured Rubrobacteraceae bacterium</name>
    <dbReference type="NCBI Taxonomy" id="349277"/>
    <lineage>
        <taxon>Bacteria</taxon>
        <taxon>Bacillati</taxon>
        <taxon>Actinomycetota</taxon>
        <taxon>Rubrobacteria</taxon>
        <taxon>Rubrobacterales</taxon>
        <taxon>Rubrobacteraceae</taxon>
        <taxon>environmental samples</taxon>
    </lineage>
</organism>
<sequence>GRSGRRDPGAARGGGGRARPGRPLRPLRGPDLRRRDPLPWGPGAGRRPGTGRLSGRVEKRGPLRPLAGELLDLGLPHNPQPGDRPDPAPQGPRADGGWGPADGARGPGPIRHPLPRLRRGRRAYAALPDPSGSARPRVLRGTLPEGDLHPHRHPARHGQEPHHRRDAGTSRGAVAGFGRMV</sequence>
<accession>A0A6J4NVS3</accession>
<evidence type="ECO:0000256" key="1">
    <source>
        <dbReference type="SAM" id="MobiDB-lite"/>
    </source>
</evidence>
<name>A0A6J4NVS3_9ACTN</name>
<feature type="non-terminal residue" evidence="2">
    <location>
        <position position="1"/>
    </location>
</feature>
<feature type="compositionally biased region" description="Basic and acidic residues" evidence="1">
    <location>
        <begin position="157"/>
        <end position="168"/>
    </location>
</feature>
<proteinExistence type="predicted"/>
<feature type="non-terminal residue" evidence="2">
    <location>
        <position position="181"/>
    </location>
</feature>
<dbReference type="AlphaFoldDB" id="A0A6J4NVS3"/>
<feature type="compositionally biased region" description="Basic residues" evidence="1">
    <location>
        <begin position="113"/>
        <end position="122"/>
    </location>
</feature>
<feature type="compositionally biased region" description="Basic and acidic residues" evidence="1">
    <location>
        <begin position="28"/>
        <end position="37"/>
    </location>
</feature>
<gene>
    <name evidence="2" type="ORF">AVDCRST_MAG22-1283</name>
</gene>